<dbReference type="InterPro" id="IPR008979">
    <property type="entry name" value="Galactose-bd-like_sf"/>
</dbReference>
<dbReference type="InterPro" id="IPR008964">
    <property type="entry name" value="Invasin/intimin_cell_adhesion"/>
</dbReference>
<reference evidence="3 4" key="1">
    <citation type="submission" date="2017-01" db="EMBL/GenBank/DDBJ databases">
        <title>Genome analysis of Paenibacillus selenitrireducens ES3-24.</title>
        <authorList>
            <person name="Xu D."/>
            <person name="Yao R."/>
            <person name="Zheng S."/>
        </authorList>
    </citation>
    <scope>NUCLEOTIDE SEQUENCE [LARGE SCALE GENOMIC DNA]</scope>
    <source>
        <strain evidence="3 4">ES3-24</strain>
    </source>
</reference>
<gene>
    <name evidence="3" type="ORF">BVG16_26835</name>
</gene>
<evidence type="ECO:0000256" key="1">
    <source>
        <dbReference type="SAM" id="SignalP"/>
    </source>
</evidence>
<dbReference type="InterPro" id="IPR049314">
    <property type="entry name" value="GH101_dom-5"/>
</dbReference>
<dbReference type="OrthoDB" id="1095434at2"/>
<proteinExistence type="predicted"/>
<keyword evidence="4" id="KW-1185">Reference proteome</keyword>
<dbReference type="GO" id="GO:0030246">
    <property type="term" value="F:carbohydrate binding"/>
    <property type="evidence" value="ECO:0007669"/>
    <property type="project" value="InterPro"/>
</dbReference>
<sequence length="1505" mass="164037">MKKNYVKQTSVALALFMSMQMGVPAALVYADGNTGNNVTALSQDVLNQAAAALASYSRDFNDGDISGWNAVKGTTTFSADNGTLKAVTTGAVVFVDQKSPVVKNGDYEIKMRFKDVPSRFGLVIRYVDTNNYAVIQFDNGTWGWDYMKNGTETYGNIETLTNPSFEANKEYSFKLSYFDDSVKLTLDDNVILNTTLPSIPMSAGKIGVRSWFANKTINIDDVKVNERTVADDHARPITLVDTLTSNLLTAEIDQEFPRVKKYVWTGTGAEMLGQILGPNEVKINGNSYYPLANKYEKHPASATKGETSTYTLQIPELNVVLDVELELKDNVLNFRVTRIAENGTAKVNTVEFPSHDLATVLSSQPKAQQTSSQITGAWNIVNDEYVDLKSGATDGGGSRTYAFLNSDTLAATIVNNVINGNDKVRVKTVTGTDSVKKASLWNGAWTYRGSTNPNIPHEELPWAKIILTPDANNDGQVDWQDGAIAYRSQAEAPYKSELIKDNISYISMNIGSTTSTPFLRAFDNAKKISNLTDGFGQIILFKGYQAEGHDDSHPDYGGHIGIRQGGVKDFNYVLSEGKKYNIKGGVHINATEYMLDANETKMDNMIQPLSKGWGWLDQAYYVDQKKDVESGELKRRLDMLKADTGDNLSFVYVDVYTGSGWNAKKLSEYVKDNGWMLGTEFAGPLNEQVSWVHWGTDPGYPNQGNSSKIIRFLRNDTLDGFLSDPLLKGNKQVGIGYWQENPVFYDLKQTSKAFFVQNLPTKYMQYHQILKMTNDRVDFTDNVSVARQSDGKIHLSKDGKDIAIMTDSSNISDGTVFIPWDPEKEDKIYHWNPAGGTTTWDVPTSWSGLQHAQLYKLTDLGRELIGSVPINNGKITIMAIKDVGYVLYKGEAPAALDNDWGAGGPAKDVGFDSQGFSTWQKSSTSGSTDHIKIVKNNNADDKLQVTGPGDATVQQVITGLTPGKTYSASVWVNITGERRTSISVKQGDKEVSNYALHTKLPFYAQQHKYLKTNFERIKVNFDATSDTATVALQTEPGTQTVQFDDVRVWENPTKTDPGTSAFYEDFENVDEGWGPFVYSKVGSVRTHLAEKTPNQPQTFVIDGQFSLKTNEDGMGEWLRTLPQTLRLKQDNKYHLTMDVKAEVKDAYTVAVRVNDNGTVRDLAKATLNAGSSKVDLTFNTENAKDAYLAIIKNADASTVLIVDNIRVTDEGAMNAVPVTGVQLNKAEATLRIGETVELEANIQPEQATKKDVTWASSNESIATVAIVNGKAIITAKKAGTADITVTTVDGNFKASAKITVQEGPAAPATSLAAPSSVLSGSSFQVQLGVQGVTEHVYAQDIAVDYDVNTLEFVEAKSLISGVSIVETKKTPAGKLRLIIASEGEGHAVTGSTNVIELTFRAKEVTQPANGTISVTQAILSNAQGVESTVGNSAANVAVTIEDPTPTGDLNGDGKISIGDLALAAANYGATKASPNWDKVKMGDMDRNGVIDILDLAAIAQRIIGN</sequence>
<keyword evidence="1" id="KW-0732">Signal</keyword>
<comment type="caution">
    <text evidence="3">The sequence shown here is derived from an EMBL/GenBank/DDBJ whole genome shotgun (WGS) entry which is preliminary data.</text>
</comment>
<feature type="chain" id="PRO_5039551987" description="Dockerin domain-containing protein" evidence="1">
    <location>
        <begin position="26"/>
        <end position="1505"/>
    </location>
</feature>
<dbReference type="InterPro" id="IPR003343">
    <property type="entry name" value="Big_2"/>
</dbReference>
<dbReference type="SUPFAM" id="SSF49373">
    <property type="entry name" value="Invasin/intimin cell-adhesion fragments"/>
    <property type="match status" value="1"/>
</dbReference>
<protein>
    <recommendedName>
        <fullName evidence="2">Dockerin domain-containing protein</fullName>
    </recommendedName>
</protein>
<dbReference type="PROSITE" id="PS00018">
    <property type="entry name" value="EF_HAND_1"/>
    <property type="match status" value="2"/>
</dbReference>
<dbReference type="EMBL" id="MSZX01000014">
    <property type="protein sequence ID" value="OPA73711.1"/>
    <property type="molecule type" value="Genomic_DNA"/>
</dbReference>
<dbReference type="GO" id="GO:0033926">
    <property type="term" value="F:endo-alpha-N-acetylgalactosaminidase activity"/>
    <property type="evidence" value="ECO:0007669"/>
    <property type="project" value="InterPro"/>
</dbReference>
<dbReference type="Pfam" id="PF12905">
    <property type="entry name" value="Glyco_hydro_101"/>
    <property type="match status" value="1"/>
</dbReference>
<dbReference type="InterPro" id="IPR025706">
    <property type="entry name" value="Endoa_GalNAc"/>
</dbReference>
<dbReference type="InterPro" id="IPR036439">
    <property type="entry name" value="Dockerin_dom_sf"/>
</dbReference>
<dbReference type="PROSITE" id="PS51766">
    <property type="entry name" value="DOCKERIN"/>
    <property type="match status" value="1"/>
</dbReference>
<dbReference type="SMART" id="SM00635">
    <property type="entry name" value="BID_2"/>
    <property type="match status" value="1"/>
</dbReference>
<dbReference type="InterPro" id="IPR018247">
    <property type="entry name" value="EF_Hand_1_Ca_BS"/>
</dbReference>
<dbReference type="CDD" id="cd14254">
    <property type="entry name" value="Dockerin_II"/>
    <property type="match status" value="1"/>
</dbReference>
<feature type="domain" description="Dockerin" evidence="2">
    <location>
        <begin position="1442"/>
        <end position="1505"/>
    </location>
</feature>
<dbReference type="SUPFAM" id="SSF49785">
    <property type="entry name" value="Galactose-binding domain-like"/>
    <property type="match status" value="2"/>
</dbReference>
<accession>A0A1T2X1E5</accession>
<evidence type="ECO:0000313" key="4">
    <source>
        <dbReference type="Proteomes" id="UP000190188"/>
    </source>
</evidence>
<dbReference type="InterPro" id="IPR002105">
    <property type="entry name" value="Dockerin_1_rpt"/>
</dbReference>
<dbReference type="Pfam" id="PF21466">
    <property type="entry name" value="GH101_dom-5"/>
    <property type="match status" value="1"/>
</dbReference>
<dbReference type="CDD" id="cd08547">
    <property type="entry name" value="Type_II_cohesin"/>
    <property type="match status" value="1"/>
</dbReference>
<dbReference type="SUPFAM" id="SSF63446">
    <property type="entry name" value="Type I dockerin domain"/>
    <property type="match status" value="1"/>
</dbReference>
<dbReference type="Pfam" id="PF02368">
    <property type="entry name" value="Big_2"/>
    <property type="match status" value="1"/>
</dbReference>
<dbReference type="Pfam" id="PF17974">
    <property type="entry name" value="GalBD_like"/>
    <property type="match status" value="1"/>
</dbReference>
<feature type="signal peptide" evidence="1">
    <location>
        <begin position="1"/>
        <end position="25"/>
    </location>
</feature>
<dbReference type="InterPro" id="IPR014718">
    <property type="entry name" value="GH-type_carb-bd"/>
</dbReference>
<dbReference type="InterPro" id="IPR035364">
    <property type="entry name" value="Beta_sandwich_GH101"/>
</dbReference>
<dbReference type="Gene3D" id="2.60.120.870">
    <property type="match status" value="1"/>
</dbReference>
<dbReference type="STRING" id="1324314.BVG16_26835"/>
<dbReference type="GO" id="GO:0000272">
    <property type="term" value="P:polysaccharide catabolic process"/>
    <property type="evidence" value="ECO:0007669"/>
    <property type="project" value="InterPro"/>
</dbReference>
<dbReference type="Proteomes" id="UP000190188">
    <property type="component" value="Unassembled WGS sequence"/>
</dbReference>
<dbReference type="Gene3D" id="2.60.40.680">
    <property type="match status" value="1"/>
</dbReference>
<name>A0A1T2X1E5_9BACL</name>
<dbReference type="Gene3D" id="1.10.1330.10">
    <property type="entry name" value="Dockerin domain"/>
    <property type="match status" value="1"/>
</dbReference>
<evidence type="ECO:0000313" key="3">
    <source>
        <dbReference type="EMBL" id="OPA73711.1"/>
    </source>
</evidence>
<dbReference type="SUPFAM" id="SSF49384">
    <property type="entry name" value="Carbohydrate-binding domain"/>
    <property type="match status" value="1"/>
</dbReference>
<dbReference type="InterPro" id="IPR008965">
    <property type="entry name" value="CBM2/CBM3_carb-bd_dom_sf"/>
</dbReference>
<dbReference type="RefSeq" id="WP_158081806.1">
    <property type="nucleotide sequence ID" value="NZ_MSZX01000014.1"/>
</dbReference>
<dbReference type="Pfam" id="PF17451">
    <property type="entry name" value="Glyco_hyd_101C"/>
    <property type="match status" value="1"/>
</dbReference>
<organism evidence="3 4">
    <name type="scientific">Paenibacillus selenitireducens</name>
    <dbReference type="NCBI Taxonomy" id="1324314"/>
    <lineage>
        <taxon>Bacteria</taxon>
        <taxon>Bacillati</taxon>
        <taxon>Bacillota</taxon>
        <taxon>Bacilli</taxon>
        <taxon>Bacillales</taxon>
        <taxon>Paenibacillaceae</taxon>
        <taxon>Paenibacillus</taxon>
    </lineage>
</organism>
<dbReference type="CDD" id="cd14244">
    <property type="entry name" value="GH_101_like"/>
    <property type="match status" value="1"/>
</dbReference>
<dbReference type="Pfam" id="PF18080">
    <property type="entry name" value="Gal_mutarotas_3"/>
    <property type="match status" value="1"/>
</dbReference>
<dbReference type="InterPro" id="IPR040633">
    <property type="entry name" value="Gal_mutarotas_3"/>
</dbReference>
<dbReference type="Gene3D" id="2.70.98.10">
    <property type="match status" value="1"/>
</dbReference>
<evidence type="ECO:0000259" key="2">
    <source>
        <dbReference type="PROSITE" id="PS51766"/>
    </source>
</evidence>
<dbReference type="Gene3D" id="3.20.20.80">
    <property type="entry name" value="Glycosidases"/>
    <property type="match status" value="1"/>
</dbReference>
<dbReference type="Gene3D" id="2.60.40.1080">
    <property type="match status" value="1"/>
</dbReference>
<dbReference type="InterPro" id="IPR016134">
    <property type="entry name" value="Dockerin_dom"/>
</dbReference>
<dbReference type="Pfam" id="PF00404">
    <property type="entry name" value="Dockerin_1"/>
    <property type="match status" value="1"/>
</dbReference>
<dbReference type="InterPro" id="IPR040502">
    <property type="entry name" value="GH101_dom-6"/>
</dbReference>
<dbReference type="Gene3D" id="2.60.120.260">
    <property type="entry name" value="Galactose-binding domain-like"/>
    <property type="match status" value="2"/>
</dbReference>